<dbReference type="Gene3D" id="2.40.30.30">
    <property type="entry name" value="Riboflavin kinase-like"/>
    <property type="match status" value="1"/>
</dbReference>
<dbReference type="InterPro" id="IPR023465">
    <property type="entry name" value="Riboflavin_kinase_dom_sf"/>
</dbReference>
<dbReference type="Pfam" id="PF01687">
    <property type="entry name" value="Flavokinase"/>
    <property type="match status" value="1"/>
</dbReference>
<evidence type="ECO:0000256" key="3">
    <source>
        <dbReference type="ARBA" id="ARBA00005201"/>
    </source>
</evidence>
<evidence type="ECO:0000256" key="1">
    <source>
        <dbReference type="ARBA" id="ARBA00002121"/>
    </source>
</evidence>
<keyword evidence="8 15" id="KW-0547">Nucleotide-binding</keyword>
<evidence type="ECO:0000256" key="15">
    <source>
        <dbReference type="PIRNR" id="PIRNR004491"/>
    </source>
</evidence>
<dbReference type="InterPro" id="IPR014729">
    <property type="entry name" value="Rossmann-like_a/b/a_fold"/>
</dbReference>
<dbReference type="PANTHER" id="PTHR22749">
    <property type="entry name" value="RIBOFLAVIN KINASE/FMN ADENYLYLTRANSFERASE"/>
    <property type="match status" value="1"/>
</dbReference>
<gene>
    <name evidence="17" type="ORF">EDC26_11280</name>
</gene>
<evidence type="ECO:0000256" key="10">
    <source>
        <dbReference type="ARBA" id="ARBA00022827"/>
    </source>
</evidence>
<dbReference type="InterPro" id="IPR023468">
    <property type="entry name" value="Riboflavin_kinase"/>
</dbReference>
<keyword evidence="18" id="KW-1185">Reference proteome</keyword>
<comment type="pathway">
    <text evidence="3 15">Cofactor biosynthesis; FMN biosynthesis; FMN from riboflavin (ATP route): step 1/1.</text>
</comment>
<evidence type="ECO:0000256" key="4">
    <source>
        <dbReference type="ARBA" id="ARBA00022630"/>
    </source>
</evidence>
<dbReference type="Gene3D" id="3.40.50.620">
    <property type="entry name" value="HUPs"/>
    <property type="match status" value="1"/>
</dbReference>
<dbReference type="SMART" id="SM00904">
    <property type="entry name" value="Flavokinase"/>
    <property type="match status" value="1"/>
</dbReference>
<evidence type="ECO:0000256" key="5">
    <source>
        <dbReference type="ARBA" id="ARBA00022643"/>
    </source>
</evidence>
<evidence type="ECO:0000256" key="12">
    <source>
        <dbReference type="ARBA" id="ARBA00023268"/>
    </source>
</evidence>
<organism evidence="17 18">
    <name type="scientific">Paralcaligenes ureilyticus</name>
    <dbReference type="NCBI Taxonomy" id="627131"/>
    <lineage>
        <taxon>Bacteria</taxon>
        <taxon>Pseudomonadati</taxon>
        <taxon>Pseudomonadota</taxon>
        <taxon>Betaproteobacteria</taxon>
        <taxon>Burkholderiales</taxon>
        <taxon>Alcaligenaceae</taxon>
        <taxon>Paralcaligenes</taxon>
    </lineage>
</organism>
<keyword evidence="9 15" id="KW-0418">Kinase</keyword>
<evidence type="ECO:0000256" key="13">
    <source>
        <dbReference type="ARBA" id="ARBA00047880"/>
    </source>
</evidence>
<dbReference type="PANTHER" id="PTHR22749:SF6">
    <property type="entry name" value="RIBOFLAVIN KINASE"/>
    <property type="match status" value="1"/>
</dbReference>
<keyword evidence="5 15" id="KW-0288">FMN</keyword>
<dbReference type="GO" id="GO:0008531">
    <property type="term" value="F:riboflavin kinase activity"/>
    <property type="evidence" value="ECO:0007669"/>
    <property type="project" value="UniProtKB-UniRule"/>
</dbReference>
<protein>
    <recommendedName>
        <fullName evidence="15">Riboflavin biosynthesis protein</fullName>
    </recommendedName>
    <domain>
        <recommendedName>
            <fullName evidence="15">Riboflavin kinase</fullName>
            <ecNumber evidence="15">2.7.1.26</ecNumber>
        </recommendedName>
        <alternativeName>
            <fullName evidence="15">Flavokinase</fullName>
        </alternativeName>
    </domain>
    <domain>
        <recommendedName>
            <fullName evidence="15">FMN adenylyltransferase</fullName>
            <ecNumber evidence="15">2.7.7.2</ecNumber>
        </recommendedName>
        <alternativeName>
            <fullName evidence="15">FAD pyrophosphorylase</fullName>
        </alternativeName>
        <alternativeName>
            <fullName evidence="15">FAD synthase</fullName>
        </alternativeName>
    </domain>
</protein>
<keyword evidence="4 15" id="KW-0285">Flavoprotein</keyword>
<keyword evidence="11 15" id="KW-0067">ATP-binding</keyword>
<dbReference type="UniPathway" id="UPA00277">
    <property type="reaction ID" value="UER00407"/>
</dbReference>
<feature type="domain" description="Riboflavin kinase" evidence="16">
    <location>
        <begin position="200"/>
        <end position="325"/>
    </location>
</feature>
<dbReference type="SUPFAM" id="SSF52374">
    <property type="entry name" value="Nucleotidylyl transferase"/>
    <property type="match status" value="1"/>
</dbReference>
<comment type="function">
    <text evidence="1">Catalyzes the phosphorylation of riboflavin to FMN followed by the adenylation of FMN to FAD.</text>
</comment>
<sequence length="329" mass="36407">MQNCKLSGVKSASKIYRSLPRFDSDRPSAVTIGNFDGVHRGHQAILARVHALAAERGWAPTVMTFEPHPRAYFATRGQRPELIPTQISSLRDKIWSLAHHGIEQVALERFNQRLAEMSAETFIEQLLVRGLNTRWLLVGADFRYGHKRSGDIDLLRKMGAKHGFEVETIADVADENGHRISSSEVRTALAVGDLERAAHLLGHTYHISGHVIHGQKLGRSIGYPTLNLRVPPLCAARSGVYVVRAHGLAAHAIHGVASLGVRPTVSDSSQVLLEVHLLDCSLDAYGKLTRIEFLSYLRDEEKFPDLPTMIAAIDIDAQNARDYFALHGL</sequence>
<evidence type="ECO:0000256" key="11">
    <source>
        <dbReference type="ARBA" id="ARBA00022840"/>
    </source>
</evidence>
<evidence type="ECO:0000313" key="18">
    <source>
        <dbReference type="Proteomes" id="UP000295525"/>
    </source>
</evidence>
<comment type="catalytic activity">
    <reaction evidence="13 15">
        <text>riboflavin + ATP = FMN + ADP + H(+)</text>
        <dbReference type="Rhea" id="RHEA:14357"/>
        <dbReference type="ChEBI" id="CHEBI:15378"/>
        <dbReference type="ChEBI" id="CHEBI:30616"/>
        <dbReference type="ChEBI" id="CHEBI:57986"/>
        <dbReference type="ChEBI" id="CHEBI:58210"/>
        <dbReference type="ChEBI" id="CHEBI:456216"/>
        <dbReference type="EC" id="2.7.1.26"/>
    </reaction>
</comment>
<dbReference type="NCBIfam" id="NF004160">
    <property type="entry name" value="PRK05627.1-3"/>
    <property type="match status" value="1"/>
</dbReference>
<dbReference type="PIRSF" id="PIRSF004491">
    <property type="entry name" value="FAD_Synth"/>
    <property type="match status" value="1"/>
</dbReference>
<name>A0A4R3M090_9BURK</name>
<comment type="catalytic activity">
    <reaction evidence="14 15">
        <text>FMN + ATP + H(+) = FAD + diphosphate</text>
        <dbReference type="Rhea" id="RHEA:17237"/>
        <dbReference type="ChEBI" id="CHEBI:15378"/>
        <dbReference type="ChEBI" id="CHEBI:30616"/>
        <dbReference type="ChEBI" id="CHEBI:33019"/>
        <dbReference type="ChEBI" id="CHEBI:57692"/>
        <dbReference type="ChEBI" id="CHEBI:58210"/>
        <dbReference type="EC" id="2.7.7.2"/>
    </reaction>
</comment>
<comment type="similarity">
    <text evidence="15">Belongs to the ribF family.</text>
</comment>
<dbReference type="NCBIfam" id="TIGR00083">
    <property type="entry name" value="ribF"/>
    <property type="match status" value="1"/>
</dbReference>
<accession>A0A4R3M090</accession>
<dbReference type="EC" id="2.7.1.26" evidence="15"/>
<dbReference type="Proteomes" id="UP000295525">
    <property type="component" value="Unassembled WGS sequence"/>
</dbReference>
<evidence type="ECO:0000259" key="16">
    <source>
        <dbReference type="SMART" id="SM00904"/>
    </source>
</evidence>
<reference evidence="17 18" key="1">
    <citation type="submission" date="2019-03" db="EMBL/GenBank/DDBJ databases">
        <title>Genomic Encyclopedia of Type Strains, Phase IV (KMG-IV): sequencing the most valuable type-strain genomes for metagenomic binning, comparative biology and taxonomic classification.</title>
        <authorList>
            <person name="Goeker M."/>
        </authorList>
    </citation>
    <scope>NUCLEOTIDE SEQUENCE [LARGE SCALE GENOMIC DNA]</scope>
    <source>
        <strain evidence="17 18">DSM 24591</strain>
    </source>
</reference>
<dbReference type="InterPro" id="IPR015865">
    <property type="entry name" value="Riboflavin_kinase_bac/euk"/>
</dbReference>
<comment type="caution">
    <text evidence="17">The sequence shown here is derived from an EMBL/GenBank/DDBJ whole genome shotgun (WGS) entry which is preliminary data.</text>
</comment>
<dbReference type="InterPro" id="IPR002606">
    <property type="entry name" value="Riboflavin_kinase_bac"/>
</dbReference>
<dbReference type="GO" id="GO:0005524">
    <property type="term" value="F:ATP binding"/>
    <property type="evidence" value="ECO:0007669"/>
    <property type="project" value="UniProtKB-UniRule"/>
</dbReference>
<evidence type="ECO:0000313" key="17">
    <source>
        <dbReference type="EMBL" id="TCT04487.1"/>
    </source>
</evidence>
<dbReference type="NCBIfam" id="NF004163">
    <property type="entry name" value="PRK05627.1-6"/>
    <property type="match status" value="1"/>
</dbReference>
<dbReference type="GO" id="GO:0009231">
    <property type="term" value="P:riboflavin biosynthetic process"/>
    <property type="evidence" value="ECO:0007669"/>
    <property type="project" value="InterPro"/>
</dbReference>
<keyword evidence="7 15" id="KW-0548">Nucleotidyltransferase</keyword>
<dbReference type="UniPathway" id="UPA00276">
    <property type="reaction ID" value="UER00406"/>
</dbReference>
<evidence type="ECO:0000256" key="14">
    <source>
        <dbReference type="ARBA" id="ARBA00049494"/>
    </source>
</evidence>
<evidence type="ECO:0000256" key="6">
    <source>
        <dbReference type="ARBA" id="ARBA00022679"/>
    </source>
</evidence>
<dbReference type="GO" id="GO:0003919">
    <property type="term" value="F:FMN adenylyltransferase activity"/>
    <property type="evidence" value="ECO:0007669"/>
    <property type="project" value="UniProtKB-UniRule"/>
</dbReference>
<dbReference type="CDD" id="cd02064">
    <property type="entry name" value="FAD_synthetase_N"/>
    <property type="match status" value="1"/>
</dbReference>
<dbReference type="Pfam" id="PF06574">
    <property type="entry name" value="FAD_syn"/>
    <property type="match status" value="1"/>
</dbReference>
<evidence type="ECO:0000256" key="7">
    <source>
        <dbReference type="ARBA" id="ARBA00022695"/>
    </source>
</evidence>
<comment type="pathway">
    <text evidence="2 15">Cofactor biosynthesis; FAD biosynthesis; FAD from FMN: step 1/1.</text>
</comment>
<evidence type="ECO:0000256" key="8">
    <source>
        <dbReference type="ARBA" id="ARBA00022741"/>
    </source>
</evidence>
<dbReference type="SUPFAM" id="SSF82114">
    <property type="entry name" value="Riboflavin kinase-like"/>
    <property type="match status" value="1"/>
</dbReference>
<keyword evidence="12" id="KW-0511">Multifunctional enzyme</keyword>
<dbReference type="EC" id="2.7.7.2" evidence="15"/>
<dbReference type="InterPro" id="IPR015864">
    <property type="entry name" value="FAD_synthase"/>
</dbReference>
<evidence type="ECO:0000256" key="2">
    <source>
        <dbReference type="ARBA" id="ARBA00004726"/>
    </source>
</evidence>
<dbReference type="NCBIfam" id="NF004159">
    <property type="entry name" value="PRK05627.1-2"/>
    <property type="match status" value="1"/>
</dbReference>
<proteinExistence type="inferred from homology"/>
<evidence type="ECO:0000256" key="9">
    <source>
        <dbReference type="ARBA" id="ARBA00022777"/>
    </source>
</evidence>
<dbReference type="FunFam" id="3.40.50.620:FF:000021">
    <property type="entry name" value="Riboflavin biosynthesis protein"/>
    <property type="match status" value="1"/>
</dbReference>
<dbReference type="EMBL" id="SMAJ01000012">
    <property type="protein sequence ID" value="TCT04487.1"/>
    <property type="molecule type" value="Genomic_DNA"/>
</dbReference>
<dbReference type="AlphaFoldDB" id="A0A4R3M090"/>
<keyword evidence="6 15" id="KW-0808">Transferase</keyword>
<dbReference type="GO" id="GO:0006747">
    <property type="term" value="P:FAD biosynthetic process"/>
    <property type="evidence" value="ECO:0007669"/>
    <property type="project" value="UniProtKB-UniRule"/>
</dbReference>
<keyword evidence="10 15" id="KW-0274">FAD</keyword>
<dbReference type="GO" id="GO:0009398">
    <property type="term" value="P:FMN biosynthetic process"/>
    <property type="evidence" value="ECO:0007669"/>
    <property type="project" value="UniProtKB-UniRule"/>
</dbReference>